<feature type="transmembrane region" description="Helical" evidence="7">
    <location>
        <begin position="123"/>
        <end position="142"/>
    </location>
</feature>
<dbReference type="PANTHER" id="PTHR30151:SF0">
    <property type="entry name" value="ABC TRANSPORTER PERMEASE PROTEIN MJ0413-RELATED"/>
    <property type="match status" value="1"/>
</dbReference>
<sequence>MDLPREKVRQMKKANGSLTRIRADVGRSWYMTGALSSFVGLLFIWALLSYGEYVNSTFLPTPSRVLAVFVQMLQSPNLWSDIGISVYRVTMGFLLAAVIGIPLGILAGTFKFAEAAIQPLTEFIRYMPATAFIPLVMVWAGIGEGAKILVIFIGTFFQMVLMVADNIRLVPEDLLSASYTLGATRFQVITRVLIPAMMPNLMDTLRLMIGWAWTYLVVAELVAANSGLGYSILKAQRFLKTDVIFVGILVIGILGLLTDRLFAFANKKLFPWAEGGS</sequence>
<reference evidence="9 10" key="1">
    <citation type="submission" date="2010-05" db="EMBL/GenBank/DDBJ databases">
        <title>Complete sequence of Thermincola sp. JR.</title>
        <authorList>
            <consortium name="US DOE Joint Genome Institute"/>
            <person name="Lucas S."/>
            <person name="Copeland A."/>
            <person name="Lapidus A."/>
            <person name="Cheng J.-F."/>
            <person name="Bruce D."/>
            <person name="Goodwin L."/>
            <person name="Pitluck S."/>
            <person name="Chertkov O."/>
            <person name="Detter J.C."/>
            <person name="Han C."/>
            <person name="Tapia R."/>
            <person name="Land M."/>
            <person name="Hauser L."/>
            <person name="Kyrpides N."/>
            <person name="Mikhailova N."/>
            <person name="Hazen T.C."/>
            <person name="Woyke T."/>
        </authorList>
    </citation>
    <scope>NUCLEOTIDE SEQUENCE [LARGE SCALE GENOMIC DNA]</scope>
    <source>
        <strain evidence="9 10">JR</strain>
    </source>
</reference>
<comment type="similarity">
    <text evidence="7">Belongs to the binding-protein-dependent transport system permease family.</text>
</comment>
<feature type="transmembrane region" description="Helical" evidence="7">
    <location>
        <begin position="210"/>
        <end position="231"/>
    </location>
</feature>
<dbReference type="InterPro" id="IPR035906">
    <property type="entry name" value="MetI-like_sf"/>
</dbReference>
<keyword evidence="5 7" id="KW-1133">Transmembrane helix</keyword>
<evidence type="ECO:0000256" key="1">
    <source>
        <dbReference type="ARBA" id="ARBA00004651"/>
    </source>
</evidence>
<comment type="subcellular location">
    <subcellularLocation>
        <location evidence="1 7">Cell membrane</location>
        <topology evidence="1 7">Multi-pass membrane protein</topology>
    </subcellularLocation>
</comment>
<dbReference type="EMBL" id="CP002028">
    <property type="protein sequence ID" value="ADG81474.1"/>
    <property type="molecule type" value="Genomic_DNA"/>
</dbReference>
<dbReference type="AlphaFoldDB" id="D5XBS6"/>
<dbReference type="GO" id="GO:0005886">
    <property type="term" value="C:plasma membrane"/>
    <property type="evidence" value="ECO:0007669"/>
    <property type="project" value="UniProtKB-SubCell"/>
</dbReference>
<feature type="transmembrane region" description="Helical" evidence="7">
    <location>
        <begin position="86"/>
        <end position="111"/>
    </location>
</feature>
<dbReference type="eggNOG" id="COG0600">
    <property type="taxonomic scope" value="Bacteria"/>
</dbReference>
<organism evidence="9 10">
    <name type="scientific">Thermincola potens (strain JR)</name>
    <dbReference type="NCBI Taxonomy" id="635013"/>
    <lineage>
        <taxon>Bacteria</taxon>
        <taxon>Bacillati</taxon>
        <taxon>Bacillota</taxon>
        <taxon>Clostridia</taxon>
        <taxon>Eubacteriales</taxon>
        <taxon>Thermincolaceae</taxon>
        <taxon>Thermincola</taxon>
    </lineage>
</organism>
<evidence type="ECO:0000256" key="3">
    <source>
        <dbReference type="ARBA" id="ARBA00022475"/>
    </source>
</evidence>
<evidence type="ECO:0000256" key="5">
    <source>
        <dbReference type="ARBA" id="ARBA00022989"/>
    </source>
</evidence>
<keyword evidence="3" id="KW-1003">Cell membrane</keyword>
<dbReference type="KEGG" id="tjr:TherJR_0601"/>
<evidence type="ECO:0000313" key="9">
    <source>
        <dbReference type="EMBL" id="ADG81474.1"/>
    </source>
</evidence>
<dbReference type="Gene3D" id="1.10.3720.10">
    <property type="entry name" value="MetI-like"/>
    <property type="match status" value="1"/>
</dbReference>
<protein>
    <submittedName>
        <fullName evidence="9">Binding-protein-dependent transport systems inner membrane component</fullName>
    </submittedName>
</protein>
<dbReference type="Proteomes" id="UP000002377">
    <property type="component" value="Chromosome"/>
</dbReference>
<evidence type="ECO:0000256" key="4">
    <source>
        <dbReference type="ARBA" id="ARBA00022692"/>
    </source>
</evidence>
<evidence type="ECO:0000256" key="7">
    <source>
        <dbReference type="RuleBase" id="RU363032"/>
    </source>
</evidence>
<keyword evidence="6 7" id="KW-0472">Membrane</keyword>
<dbReference type="GO" id="GO:0042918">
    <property type="term" value="P:alkanesulfonate transmembrane transport"/>
    <property type="evidence" value="ECO:0007669"/>
    <property type="project" value="UniProtKB-ARBA"/>
</dbReference>
<dbReference type="SUPFAM" id="SSF161098">
    <property type="entry name" value="MetI-like"/>
    <property type="match status" value="1"/>
</dbReference>
<dbReference type="InterPro" id="IPR000515">
    <property type="entry name" value="MetI-like"/>
</dbReference>
<dbReference type="Pfam" id="PF00528">
    <property type="entry name" value="BPD_transp_1"/>
    <property type="match status" value="1"/>
</dbReference>
<dbReference type="STRING" id="635013.TherJR_0601"/>
<evidence type="ECO:0000313" key="10">
    <source>
        <dbReference type="Proteomes" id="UP000002377"/>
    </source>
</evidence>
<feature type="transmembrane region" description="Helical" evidence="7">
    <location>
        <begin position="29"/>
        <end position="48"/>
    </location>
</feature>
<feature type="transmembrane region" description="Helical" evidence="7">
    <location>
        <begin position="243"/>
        <end position="263"/>
    </location>
</feature>
<evidence type="ECO:0000259" key="8">
    <source>
        <dbReference type="PROSITE" id="PS50928"/>
    </source>
</evidence>
<feature type="domain" description="ABC transmembrane type-1" evidence="8">
    <location>
        <begin position="82"/>
        <end position="262"/>
    </location>
</feature>
<evidence type="ECO:0000256" key="6">
    <source>
        <dbReference type="ARBA" id="ARBA00023136"/>
    </source>
</evidence>
<dbReference type="FunFam" id="1.10.3720.10:FF:000003">
    <property type="entry name" value="Aliphatic sulfonate ABC transporter permease"/>
    <property type="match status" value="1"/>
</dbReference>
<dbReference type="PROSITE" id="PS50928">
    <property type="entry name" value="ABC_TM1"/>
    <property type="match status" value="1"/>
</dbReference>
<dbReference type="HOGENOM" id="CLU_046113_1_0_9"/>
<proteinExistence type="inferred from homology"/>
<keyword evidence="10" id="KW-1185">Reference proteome</keyword>
<gene>
    <name evidence="9" type="ordered locus">TherJR_0601</name>
</gene>
<keyword evidence="4 7" id="KW-0812">Transmembrane</keyword>
<dbReference type="PANTHER" id="PTHR30151">
    <property type="entry name" value="ALKANE SULFONATE ABC TRANSPORTER-RELATED, MEMBRANE SUBUNIT"/>
    <property type="match status" value="1"/>
</dbReference>
<evidence type="ECO:0000256" key="2">
    <source>
        <dbReference type="ARBA" id="ARBA00022448"/>
    </source>
</evidence>
<name>D5XBS6_THEPJ</name>
<keyword evidence="2 7" id="KW-0813">Transport</keyword>
<accession>D5XBS6</accession>
<dbReference type="CDD" id="cd06261">
    <property type="entry name" value="TM_PBP2"/>
    <property type="match status" value="1"/>
</dbReference>